<evidence type="ECO:0000259" key="1">
    <source>
        <dbReference type="Pfam" id="PF12867"/>
    </source>
</evidence>
<name>A0A316E3Q2_9BACT</name>
<comment type="caution">
    <text evidence="2">The sequence shown here is derived from an EMBL/GenBank/DDBJ whole genome shotgun (WGS) entry which is preliminary data.</text>
</comment>
<protein>
    <submittedName>
        <fullName evidence="2">DinB family protein</fullName>
    </submittedName>
</protein>
<dbReference type="Pfam" id="PF12867">
    <property type="entry name" value="DinB_2"/>
    <property type="match status" value="1"/>
</dbReference>
<gene>
    <name evidence="2" type="ORF">LV89_03160</name>
</gene>
<dbReference type="Proteomes" id="UP000245489">
    <property type="component" value="Unassembled WGS sequence"/>
</dbReference>
<dbReference type="InterPro" id="IPR034660">
    <property type="entry name" value="DinB/YfiT-like"/>
</dbReference>
<reference evidence="2 3" key="1">
    <citation type="submission" date="2018-05" db="EMBL/GenBank/DDBJ databases">
        <title>Genomic Encyclopedia of Archaeal and Bacterial Type Strains, Phase II (KMG-II): from individual species to whole genera.</title>
        <authorList>
            <person name="Goeker M."/>
        </authorList>
    </citation>
    <scope>NUCLEOTIDE SEQUENCE [LARGE SCALE GENOMIC DNA]</scope>
    <source>
        <strain evidence="2 3">DSM 22214</strain>
    </source>
</reference>
<dbReference type="Gene3D" id="1.20.120.450">
    <property type="entry name" value="dinb family like domain"/>
    <property type="match status" value="1"/>
</dbReference>
<feature type="domain" description="DinB-like" evidence="1">
    <location>
        <begin position="30"/>
        <end position="164"/>
    </location>
</feature>
<dbReference type="InterPro" id="IPR024775">
    <property type="entry name" value="DinB-like"/>
</dbReference>
<proteinExistence type="predicted"/>
<keyword evidence="3" id="KW-1185">Reference proteome</keyword>
<dbReference type="EMBL" id="QGGO01000017">
    <property type="protein sequence ID" value="PWK23343.1"/>
    <property type="molecule type" value="Genomic_DNA"/>
</dbReference>
<evidence type="ECO:0000313" key="2">
    <source>
        <dbReference type="EMBL" id="PWK23343.1"/>
    </source>
</evidence>
<dbReference type="AlphaFoldDB" id="A0A316E3Q2"/>
<accession>A0A316E3Q2</accession>
<dbReference type="SUPFAM" id="SSF109854">
    <property type="entry name" value="DinB/YfiT-like putative metalloenzymes"/>
    <property type="match status" value="1"/>
</dbReference>
<sequence>MTKQEIIQKLSEGFNIVETTINQSSNDIIFQQKDNKWSAVQNVQHLILSVKPLNLAFTLPNFALLFFGKLNRNPRNYEEMVNKYHQKLAEGGVSTEQFTPKKELLNREDLIGQFRKVNEIFLKKVNDFTEEDLDKYLLPHPLLGKLTIREMLYFTIYHTLHHHKAILFQVGRD</sequence>
<organism evidence="2 3">
    <name type="scientific">Arcicella aurantiaca</name>
    <dbReference type="NCBI Taxonomy" id="591202"/>
    <lineage>
        <taxon>Bacteria</taxon>
        <taxon>Pseudomonadati</taxon>
        <taxon>Bacteroidota</taxon>
        <taxon>Cytophagia</taxon>
        <taxon>Cytophagales</taxon>
        <taxon>Flectobacillaceae</taxon>
        <taxon>Arcicella</taxon>
    </lineage>
</organism>
<evidence type="ECO:0000313" key="3">
    <source>
        <dbReference type="Proteomes" id="UP000245489"/>
    </source>
</evidence>
<dbReference type="RefSeq" id="WP_109743865.1">
    <property type="nucleotide sequence ID" value="NZ_QGGO01000017.1"/>
</dbReference>
<dbReference type="OrthoDB" id="954225at2"/>